<dbReference type="GO" id="GO:0009403">
    <property type="term" value="P:toxin biosynthetic process"/>
    <property type="evidence" value="ECO:0007669"/>
    <property type="project" value="InterPro"/>
</dbReference>
<dbReference type="InterPro" id="IPR003825">
    <property type="entry name" value="Colicin-V_CvpA"/>
</dbReference>
<comment type="caution">
    <text evidence="5">The sequence shown here is derived from an EMBL/GenBank/DDBJ whole genome shotgun (WGS) entry which is preliminary data.</text>
</comment>
<proteinExistence type="predicted"/>
<keyword evidence="4" id="KW-0472">Membrane</keyword>
<evidence type="ECO:0000313" key="5">
    <source>
        <dbReference type="EMBL" id="PCH13212.1"/>
    </source>
</evidence>
<reference evidence="5 6" key="1">
    <citation type="submission" date="2016-06" db="EMBL/GenBank/DDBJ databases">
        <authorList>
            <person name="Haines A.N."/>
            <person name="Council K.R."/>
        </authorList>
    </citation>
    <scope>NUCLEOTIDE SEQUENCE [LARGE SCALE GENOMIC DNA]</scope>
    <source>
        <strain evidence="5 6">SP158-29</strain>
    </source>
</reference>
<name>A0A2I8AI59_9STRE</name>
<keyword evidence="2" id="KW-0812">Transmembrane</keyword>
<dbReference type="PANTHER" id="PTHR37306:SF1">
    <property type="entry name" value="COLICIN V PRODUCTION PROTEIN"/>
    <property type="match status" value="1"/>
</dbReference>
<evidence type="ECO:0000256" key="2">
    <source>
        <dbReference type="ARBA" id="ARBA00022692"/>
    </source>
</evidence>
<dbReference type="Proteomes" id="UP000217465">
    <property type="component" value="Unassembled WGS sequence"/>
</dbReference>
<dbReference type="EMBL" id="NSGR01000005">
    <property type="protein sequence ID" value="PCH13212.1"/>
    <property type="molecule type" value="Genomic_DNA"/>
</dbReference>
<dbReference type="GeneID" id="61420939"/>
<keyword evidence="3" id="KW-1133">Transmembrane helix</keyword>
<evidence type="ECO:0000256" key="4">
    <source>
        <dbReference type="ARBA" id="ARBA00023136"/>
    </source>
</evidence>
<evidence type="ECO:0000313" key="6">
    <source>
        <dbReference type="Proteomes" id="UP000217465"/>
    </source>
</evidence>
<evidence type="ECO:0000256" key="1">
    <source>
        <dbReference type="ARBA" id="ARBA00004141"/>
    </source>
</evidence>
<evidence type="ECO:0000256" key="3">
    <source>
        <dbReference type="ARBA" id="ARBA00022989"/>
    </source>
</evidence>
<comment type="subcellular location">
    <subcellularLocation>
        <location evidence="1">Membrane</location>
        <topology evidence="1">Multi-pass membrane protein</topology>
    </subcellularLocation>
</comment>
<dbReference type="GO" id="GO:0016020">
    <property type="term" value="C:membrane"/>
    <property type="evidence" value="ECO:0007669"/>
    <property type="project" value="UniProtKB-SubCell"/>
</dbReference>
<organism evidence="5 6">
    <name type="scientific">Streptococcus parauberis</name>
    <dbReference type="NCBI Taxonomy" id="1348"/>
    <lineage>
        <taxon>Bacteria</taxon>
        <taxon>Bacillati</taxon>
        <taxon>Bacillota</taxon>
        <taxon>Bacilli</taxon>
        <taxon>Lactobacillales</taxon>
        <taxon>Streptococcaceae</taxon>
        <taxon>Streptococcus</taxon>
    </lineage>
</organism>
<dbReference type="Pfam" id="PF02674">
    <property type="entry name" value="Colicin_V"/>
    <property type="match status" value="1"/>
</dbReference>
<accession>A0A2I8AI59</accession>
<dbReference type="AlphaFoldDB" id="A0A2I8AI59"/>
<dbReference type="RefSeq" id="WP_003104122.1">
    <property type="nucleotide sequence ID" value="NZ_CBCPIC010000009.1"/>
</dbReference>
<dbReference type="PANTHER" id="PTHR37306">
    <property type="entry name" value="COLICIN V PRODUCTION PROTEIN"/>
    <property type="match status" value="1"/>
</dbReference>
<gene>
    <name evidence="5" type="ORF">A9Y57_00612</name>
</gene>
<sequence length="181" mass="20650">MLSLLIIFIMLWNFYIGYNRGIILQAFYFVGILTSLFVASQHYLDLAKKIALWVPYSSPTEGAKMLFFKDINIFELSKVYYAGIAFFVIFLATYAAVRLIGILTHFFPIDYYDNQKANIASGIIASLVIVLVFSIGLSILATVPMESIQTQLHNHFLTRLLIEHCPPVTTMIRNLWITKVL</sequence>
<protein>
    <submittedName>
        <fullName evidence="5">Colicin V production protein</fullName>
    </submittedName>
</protein>